<evidence type="ECO:0000313" key="18">
    <source>
        <dbReference type="EMBL" id="KAI4543268.1"/>
    </source>
</evidence>
<evidence type="ECO:0000256" key="9">
    <source>
        <dbReference type="ARBA" id="ARBA00023180"/>
    </source>
</evidence>
<dbReference type="SUPFAM" id="SSF53474">
    <property type="entry name" value="alpha/beta-Hydrolases"/>
    <property type="match status" value="1"/>
</dbReference>
<dbReference type="Pfam" id="PF00326">
    <property type="entry name" value="Peptidase_S9"/>
    <property type="match status" value="1"/>
</dbReference>
<evidence type="ECO:0000256" key="6">
    <source>
        <dbReference type="ARBA" id="ARBA00022989"/>
    </source>
</evidence>
<evidence type="ECO:0000256" key="10">
    <source>
        <dbReference type="ARBA" id="ARBA00041991"/>
    </source>
</evidence>
<dbReference type="Pfam" id="PF00930">
    <property type="entry name" value="DPPIV_N"/>
    <property type="match status" value="2"/>
</dbReference>
<organism evidence="18 19">
    <name type="scientific">Ovis ammon polii</name>
    <dbReference type="NCBI Taxonomy" id="230172"/>
    <lineage>
        <taxon>Eukaryota</taxon>
        <taxon>Metazoa</taxon>
        <taxon>Chordata</taxon>
        <taxon>Craniata</taxon>
        <taxon>Vertebrata</taxon>
        <taxon>Euteleostomi</taxon>
        <taxon>Mammalia</taxon>
        <taxon>Eutheria</taxon>
        <taxon>Laurasiatheria</taxon>
        <taxon>Artiodactyla</taxon>
        <taxon>Ruminantia</taxon>
        <taxon>Pecora</taxon>
        <taxon>Bovidae</taxon>
        <taxon>Caprinae</taxon>
        <taxon>Ovis</taxon>
    </lineage>
</organism>
<accession>A0AAD4YCW3</accession>
<protein>
    <recommendedName>
        <fullName evidence="12">A-type potassium channel modulatory protein DPP6</fullName>
    </recommendedName>
    <alternativeName>
        <fullName evidence="13">Dipeptidyl aminopeptidase-like protein 6</fullName>
    </alternativeName>
    <alternativeName>
        <fullName evidence="11">Dipeptidyl peptidase 6</fullName>
    </alternativeName>
    <alternativeName>
        <fullName evidence="10">Dipeptidyl peptidase VI</fullName>
    </alternativeName>
</protein>
<evidence type="ECO:0000313" key="19">
    <source>
        <dbReference type="Proteomes" id="UP001214576"/>
    </source>
</evidence>
<dbReference type="InterPro" id="IPR029058">
    <property type="entry name" value="AB_hydrolase_fold"/>
</dbReference>
<dbReference type="Gene3D" id="3.40.50.1820">
    <property type="entry name" value="alpha/beta hydrolase"/>
    <property type="match status" value="1"/>
</dbReference>
<feature type="domain" description="Dipeptidylpeptidase IV N-terminal" evidence="17">
    <location>
        <begin position="385"/>
        <end position="671"/>
    </location>
</feature>
<comment type="caution">
    <text evidence="18">The sequence shown here is derived from an EMBL/GenBank/DDBJ whole genome shotgun (WGS) entry which is preliminary data.</text>
</comment>
<evidence type="ECO:0000256" key="13">
    <source>
        <dbReference type="ARBA" id="ARBA00044999"/>
    </source>
</evidence>
<keyword evidence="6 15" id="KW-1133">Transmembrane helix</keyword>
<feature type="domain" description="Peptidase S9 prolyl oligopeptidase catalytic" evidence="16">
    <location>
        <begin position="753"/>
        <end position="803"/>
    </location>
</feature>
<dbReference type="GO" id="GO:0006508">
    <property type="term" value="P:proteolysis"/>
    <property type="evidence" value="ECO:0007669"/>
    <property type="project" value="InterPro"/>
</dbReference>
<dbReference type="EMBL" id="JAKZEL010000005">
    <property type="protein sequence ID" value="KAI4543268.1"/>
    <property type="molecule type" value="Genomic_DNA"/>
</dbReference>
<comment type="similarity">
    <text evidence="2">Belongs to the peptidase S9B family.</text>
</comment>
<keyword evidence="19" id="KW-1185">Reference proteome</keyword>
<comment type="subcellular location">
    <subcellularLocation>
        <location evidence="1">Cell membrane</location>
        <topology evidence="1">Single-pass type II membrane protein</topology>
    </subcellularLocation>
</comment>
<keyword evidence="7 15" id="KW-0472">Membrane</keyword>
<evidence type="ECO:0000256" key="2">
    <source>
        <dbReference type="ARBA" id="ARBA00006150"/>
    </source>
</evidence>
<evidence type="ECO:0000256" key="3">
    <source>
        <dbReference type="ARBA" id="ARBA00022475"/>
    </source>
</evidence>
<dbReference type="GO" id="GO:0008076">
    <property type="term" value="C:voltage-gated potassium channel complex"/>
    <property type="evidence" value="ECO:0007669"/>
    <property type="project" value="TreeGrafter"/>
</dbReference>
<feature type="domain" description="Dipeptidylpeptidase IV N-terminal" evidence="17">
    <location>
        <begin position="272"/>
        <end position="359"/>
    </location>
</feature>
<reference evidence="18" key="1">
    <citation type="submission" date="2022-03" db="EMBL/GenBank/DDBJ databases">
        <title>Genomic analyses of argali, domestic sheep and their hybrids provide insights into chromosomal evolution, heterosis and genetic basis of agronomic traits.</title>
        <authorList>
            <person name="Li M."/>
        </authorList>
    </citation>
    <scope>NUCLEOTIDE SEQUENCE</scope>
    <source>
        <strain evidence="18">CAU-MHL-2022a</strain>
        <tissue evidence="18">Skin</tissue>
    </source>
</reference>
<keyword evidence="8" id="KW-1015">Disulfide bond</keyword>
<proteinExistence type="inferred from homology"/>
<evidence type="ECO:0000259" key="16">
    <source>
        <dbReference type="Pfam" id="PF00326"/>
    </source>
</evidence>
<dbReference type="SUPFAM" id="SSF82171">
    <property type="entry name" value="DPP6 N-terminal domain-like"/>
    <property type="match status" value="1"/>
</dbReference>
<keyword evidence="4 15" id="KW-0812">Transmembrane</keyword>
<dbReference type="GO" id="GO:0015459">
    <property type="term" value="F:potassium channel regulator activity"/>
    <property type="evidence" value="ECO:0007669"/>
    <property type="project" value="TreeGrafter"/>
</dbReference>
<gene>
    <name evidence="18" type="ORF">MG293_006062</name>
</gene>
<keyword evidence="5" id="KW-0735">Signal-anchor</keyword>
<evidence type="ECO:0000256" key="1">
    <source>
        <dbReference type="ARBA" id="ARBA00004401"/>
    </source>
</evidence>
<evidence type="ECO:0000259" key="17">
    <source>
        <dbReference type="Pfam" id="PF00930"/>
    </source>
</evidence>
<evidence type="ECO:0000256" key="5">
    <source>
        <dbReference type="ARBA" id="ARBA00022968"/>
    </source>
</evidence>
<sequence>MLSIMSWVAVKLRLKQPQQAENQVPECIHVPRVYWGIKFRCHRGLPSSFEGELRLKDLVHSSLLSPKFPFLKTGPYAKWEQTLPTPMPPPFSCFMTKELVGSNPPQRNWKGIAIALLVILVICSLIVTSVILLTPAEDNSLSQKKKVTVEDLFSEDFKIHDPEAKWISDKEFIYREQKGNVILRNVETNTSTVLIEGKKIESLRAIRYEISPDREYALFSYNVEPDVFSGVLKCLCRAAALCPSPGKPQPSLLIRPQLTDADCGQGRGGFDNSSIYQHSYTGYYVLSKIPHGDPQSLDPPEVSNAKLQYAGWGPKGQQLIFIFENNIYYCAHVGKQAIRVVSTGKEGVIYNGLSDWLYEVGQACGAHCGRRFQRTALARDCQMQLSGATARVFNEEILKTHIAHWWSPDGTRLAYATINDSRVPVMELPTYTGSVYPTAKPYHYPKAGCENPSISLHVIGLNGPTHDLEMTPPDDPRMRNACIKQVQQALRSLGSLQCLSNREYYITMVKWATSTKVAVNWLSRAQNVSILTLCDATTGVCTKNEEPVFSKDGRKFFFVRAIPQGGQGKFYHITVSSSQPNSSNDNIQSITSGDWDVTKILSYDEKRSQIYFLSTEDLPRRRQLYSASTVGSFNRQCLSCDLVDNCTYFSASFSPGADFFLLKCEGPGVPTVTVYNTTDKKKMFDLETNQHVQRAVSDRQMPTVEYRKIQTDDYNLPVQILKPATFTDTAHYPLLLVVDGTPGSQSVAEKFAVTWETVMVSSHGAVVVKCDGRGSGFQGTRLLHEVRRRLGSLEEKDQMEAVRGSHPRPPHLLHQAFASAFLNTAVIMSRMLITRRLVVTDLRAPSLSLRFTWSNRGVTVTETGPSWAHKSPARPVLLVMLKEPYIDKTRVAVFGKVSCRLGSTPPARAPTCFVTQPNPDA</sequence>
<evidence type="ECO:0000256" key="11">
    <source>
        <dbReference type="ARBA" id="ARBA00042016"/>
    </source>
</evidence>
<evidence type="ECO:0000256" key="15">
    <source>
        <dbReference type="SAM" id="Phobius"/>
    </source>
</evidence>
<dbReference type="GO" id="GO:1901379">
    <property type="term" value="P:regulation of potassium ion transmembrane transport"/>
    <property type="evidence" value="ECO:0007669"/>
    <property type="project" value="TreeGrafter"/>
</dbReference>
<dbReference type="InterPro" id="IPR002469">
    <property type="entry name" value="Peptidase_S9B_N"/>
</dbReference>
<evidence type="ECO:0000256" key="8">
    <source>
        <dbReference type="ARBA" id="ARBA00023157"/>
    </source>
</evidence>
<keyword evidence="3" id="KW-1003">Cell membrane</keyword>
<dbReference type="Gene3D" id="2.140.10.30">
    <property type="entry name" value="Dipeptidylpeptidase IV, N-terminal domain"/>
    <property type="match status" value="1"/>
</dbReference>
<evidence type="ECO:0000256" key="12">
    <source>
        <dbReference type="ARBA" id="ARBA00044990"/>
    </source>
</evidence>
<dbReference type="PANTHER" id="PTHR11731">
    <property type="entry name" value="PROTEASE FAMILY S9B,C DIPEPTIDYL-PEPTIDASE IV-RELATED"/>
    <property type="match status" value="1"/>
</dbReference>
<feature type="transmembrane region" description="Helical" evidence="15">
    <location>
        <begin position="112"/>
        <end position="133"/>
    </location>
</feature>
<dbReference type="GO" id="GO:0008236">
    <property type="term" value="F:serine-type peptidase activity"/>
    <property type="evidence" value="ECO:0007669"/>
    <property type="project" value="InterPro"/>
</dbReference>
<evidence type="ECO:0000256" key="7">
    <source>
        <dbReference type="ARBA" id="ARBA00023136"/>
    </source>
</evidence>
<dbReference type="PANTHER" id="PTHR11731:SF20">
    <property type="entry name" value="DIPEPTIDYL AMINOPEPTIDASE-LIKE PROTEIN 6"/>
    <property type="match status" value="1"/>
</dbReference>
<dbReference type="InterPro" id="IPR050278">
    <property type="entry name" value="Serine_Prot_S9B/DPPIV"/>
</dbReference>
<evidence type="ECO:0000256" key="14">
    <source>
        <dbReference type="ARBA" id="ARBA00046476"/>
    </source>
</evidence>
<dbReference type="AlphaFoldDB" id="A0AAD4YCW3"/>
<evidence type="ECO:0000256" key="4">
    <source>
        <dbReference type="ARBA" id="ARBA00022692"/>
    </source>
</evidence>
<dbReference type="Proteomes" id="UP001214576">
    <property type="component" value="Unassembled WGS sequence"/>
</dbReference>
<keyword evidence="9" id="KW-0325">Glycoprotein</keyword>
<name>A0AAD4YCW3_OVIAM</name>
<comment type="subunit">
    <text evidence="14">Homodimer (in vitro). Interacts with KCND2. Identified in a complex with KCND2 and KCNIP2. Forms an octameric complex composed of four DPP6 subunits bound to the KCND2 tetramer. Interacts with KCND3; this interaction modulates the channel gating kinetics namely channel activation and inactivation kinetics and rate of recovery from inactivation.</text>
</comment>
<dbReference type="InterPro" id="IPR001375">
    <property type="entry name" value="Peptidase_S9_cat"/>
</dbReference>